<keyword evidence="5" id="KW-0677">Repeat</keyword>
<evidence type="ECO:0000256" key="1">
    <source>
        <dbReference type="ARBA" id="ARBA00004370"/>
    </source>
</evidence>
<feature type="domain" description="Cadherin" evidence="11">
    <location>
        <begin position="195"/>
        <end position="299"/>
    </location>
</feature>
<keyword evidence="2" id="KW-0245">EGF-like domain</keyword>
<dbReference type="GO" id="GO:0005509">
    <property type="term" value="F:calcium ion binding"/>
    <property type="evidence" value="ECO:0007669"/>
    <property type="project" value="UniProtKB-UniRule"/>
</dbReference>
<dbReference type="SMART" id="SM00112">
    <property type="entry name" value="CA"/>
    <property type="match status" value="4"/>
</dbReference>
<dbReference type="OrthoDB" id="6252479at2759"/>
<gene>
    <name evidence="12" type="ORF">llap_20169</name>
</gene>
<evidence type="ECO:0000313" key="12">
    <source>
        <dbReference type="EMBL" id="PKU29527.1"/>
    </source>
</evidence>
<comment type="subcellular location">
    <subcellularLocation>
        <location evidence="1">Membrane</location>
    </subcellularLocation>
</comment>
<dbReference type="InterPro" id="IPR015919">
    <property type="entry name" value="Cadherin-like_sf"/>
</dbReference>
<dbReference type="PRINTS" id="PR00205">
    <property type="entry name" value="CADHERIN"/>
</dbReference>
<dbReference type="GO" id="GO:0007156">
    <property type="term" value="P:homophilic cell adhesion via plasma membrane adhesion molecules"/>
    <property type="evidence" value="ECO:0007669"/>
    <property type="project" value="InterPro"/>
</dbReference>
<dbReference type="CDD" id="cd11304">
    <property type="entry name" value="Cadherin_repeat"/>
    <property type="match status" value="4"/>
</dbReference>
<dbReference type="FunFam" id="2.60.40.60:FF:000013">
    <property type="entry name" value="Cadherin EGF LAG seven-pass G-type receptor"/>
    <property type="match status" value="1"/>
</dbReference>
<feature type="domain" description="Cadherin" evidence="11">
    <location>
        <begin position="32"/>
        <end position="89"/>
    </location>
</feature>
<proteinExistence type="predicted"/>
<dbReference type="FunFam" id="2.60.40.60:FF:000084">
    <property type="entry name" value="FAT atypical cadherin 3"/>
    <property type="match status" value="1"/>
</dbReference>
<dbReference type="InterPro" id="IPR020894">
    <property type="entry name" value="Cadherin_CS"/>
</dbReference>
<evidence type="ECO:0000256" key="9">
    <source>
        <dbReference type="ARBA" id="ARBA00023157"/>
    </source>
</evidence>
<keyword evidence="7" id="KW-1133">Transmembrane helix</keyword>
<evidence type="ECO:0000256" key="5">
    <source>
        <dbReference type="ARBA" id="ARBA00022737"/>
    </source>
</evidence>
<evidence type="ECO:0000256" key="3">
    <source>
        <dbReference type="ARBA" id="ARBA00022692"/>
    </source>
</evidence>
<dbReference type="FunFam" id="2.60.40.60:FF:000107">
    <property type="entry name" value="FAT atypical cadherin 1"/>
    <property type="match status" value="1"/>
</dbReference>
<keyword evidence="4" id="KW-0732">Signal</keyword>
<dbReference type="Proteomes" id="UP000233556">
    <property type="component" value="Unassembled WGS sequence"/>
</dbReference>
<dbReference type="InterPro" id="IPR002126">
    <property type="entry name" value="Cadherin-like_dom"/>
</dbReference>
<evidence type="ECO:0000256" key="8">
    <source>
        <dbReference type="ARBA" id="ARBA00023136"/>
    </source>
</evidence>
<sequence length="570" mass="63287">MSGQTWVKERSEIKFIGKTCHWSIKTVILEEFDMALKRGAIFIIESLDYESSHEYYLTVEATDGGTPSLSDVVTVNINVTDINDNTPVFSQDTYTAVISEDAVLEQSVITVMADDADGPSNNRIHYAIIDGNQGNPFTIDPSRGEIKVTKLLDREKISGYTLTVQASDNGNPPRLNTTTVNIDVSDVNDNPPVFSKGNYSVIIQENKPIGFSVLQLVVTDKDSSHNGPPFLFTILSGNEENAFQINQQGVLTTAAALNRKVRDHYLLHVQVADNGKPPLSSLTYIDIRVIEESIYSPAILPLEIFITAFGEEYSGGVIGKIHATDQDVYDTLTYSLDPKMESLFSVSSTGGKLIAHKRLDVGQYLLNVTVTDGKFTTAADITVHIRQITQDILNHSIAIRFANLAPEEFIGDYWRNFQRALRNILGVRRNDIQIVSLQPSDPPSNLDVLLNIEKSGSPQHPMRILLHKINSSVPDLEEILGVRIIDVFHKLCAGLDCPLKFCEEKVTVDENVMSTHSTARLSFVTPRHHRTAVCLCKGKKSRKETRILEMIVLVLNSRNPQGKMSITGQH</sequence>
<evidence type="ECO:0000256" key="6">
    <source>
        <dbReference type="ARBA" id="ARBA00022837"/>
    </source>
</evidence>
<dbReference type="PROSITE" id="PS00232">
    <property type="entry name" value="CADHERIN_1"/>
    <property type="match status" value="2"/>
</dbReference>
<evidence type="ECO:0000256" key="4">
    <source>
        <dbReference type="ARBA" id="ARBA00022729"/>
    </source>
</evidence>
<keyword evidence="3" id="KW-0812">Transmembrane</keyword>
<keyword evidence="8" id="KW-0472">Membrane</keyword>
<dbReference type="GO" id="GO:0005886">
    <property type="term" value="C:plasma membrane"/>
    <property type="evidence" value="ECO:0007669"/>
    <property type="project" value="UniProtKB-SubCell"/>
</dbReference>
<evidence type="ECO:0000313" key="13">
    <source>
        <dbReference type="Proteomes" id="UP000233556"/>
    </source>
</evidence>
<reference evidence="13" key="2">
    <citation type="submission" date="2017-12" db="EMBL/GenBank/DDBJ databases">
        <title>Genome sequence of the Bar-tailed Godwit (Limosa lapponica baueri).</title>
        <authorList>
            <person name="Lima N.C.B."/>
            <person name="Parody-Merino A.M."/>
            <person name="Battley P.F."/>
            <person name="Fidler A.E."/>
            <person name="Prosdocimi F."/>
        </authorList>
    </citation>
    <scope>NUCLEOTIDE SEQUENCE [LARGE SCALE GENOMIC DNA]</scope>
</reference>
<dbReference type="Pfam" id="PF00028">
    <property type="entry name" value="Cadherin"/>
    <property type="match status" value="3"/>
</dbReference>
<evidence type="ECO:0000256" key="7">
    <source>
        <dbReference type="ARBA" id="ARBA00022989"/>
    </source>
</evidence>
<evidence type="ECO:0000256" key="10">
    <source>
        <dbReference type="PROSITE-ProRule" id="PRU00043"/>
    </source>
</evidence>
<evidence type="ECO:0000256" key="2">
    <source>
        <dbReference type="ARBA" id="ARBA00022536"/>
    </source>
</evidence>
<keyword evidence="9" id="KW-1015">Disulfide bond</keyword>
<dbReference type="EMBL" id="KZ516844">
    <property type="protein sequence ID" value="PKU29527.1"/>
    <property type="molecule type" value="Genomic_DNA"/>
</dbReference>
<keyword evidence="13" id="KW-1185">Reference proteome</keyword>
<accession>A0A2I0T6V8</accession>
<dbReference type="PROSITE" id="PS50268">
    <property type="entry name" value="CADHERIN_2"/>
    <property type="match status" value="4"/>
</dbReference>
<dbReference type="PANTHER" id="PTHR24026">
    <property type="entry name" value="FAT ATYPICAL CADHERIN-RELATED"/>
    <property type="match status" value="1"/>
</dbReference>
<keyword evidence="6 10" id="KW-0106">Calcium</keyword>
<protein>
    <recommendedName>
        <fullName evidence="11">Cadherin domain-containing protein</fullName>
    </recommendedName>
</protein>
<dbReference type="AlphaFoldDB" id="A0A2I0T6V8"/>
<dbReference type="PANTHER" id="PTHR24026:SF126">
    <property type="entry name" value="PROTOCADHERIN FAT 4"/>
    <property type="match status" value="1"/>
</dbReference>
<dbReference type="Gene3D" id="2.60.40.60">
    <property type="entry name" value="Cadherins"/>
    <property type="match status" value="4"/>
</dbReference>
<feature type="domain" description="Cadherin" evidence="11">
    <location>
        <begin position="315"/>
        <end position="401"/>
    </location>
</feature>
<evidence type="ECO:0000259" key="11">
    <source>
        <dbReference type="PROSITE" id="PS50268"/>
    </source>
</evidence>
<reference evidence="13" key="1">
    <citation type="submission" date="2017-11" db="EMBL/GenBank/DDBJ databases">
        <authorList>
            <person name="Lima N.C."/>
            <person name="Parody-Merino A.M."/>
            <person name="Battley P.F."/>
            <person name="Fidler A.E."/>
            <person name="Prosdocimi F."/>
        </authorList>
    </citation>
    <scope>NUCLEOTIDE SEQUENCE [LARGE SCALE GENOMIC DNA]</scope>
</reference>
<dbReference type="SUPFAM" id="SSF49313">
    <property type="entry name" value="Cadherin-like"/>
    <property type="match status" value="4"/>
</dbReference>
<name>A0A2I0T6V8_LIMLA</name>
<feature type="domain" description="Cadherin" evidence="11">
    <location>
        <begin position="90"/>
        <end position="194"/>
    </location>
</feature>
<organism evidence="12 13">
    <name type="scientific">Limosa lapponica baueri</name>
    <dbReference type="NCBI Taxonomy" id="1758121"/>
    <lineage>
        <taxon>Eukaryota</taxon>
        <taxon>Metazoa</taxon>
        <taxon>Chordata</taxon>
        <taxon>Craniata</taxon>
        <taxon>Vertebrata</taxon>
        <taxon>Euteleostomi</taxon>
        <taxon>Archelosauria</taxon>
        <taxon>Archosauria</taxon>
        <taxon>Dinosauria</taxon>
        <taxon>Saurischia</taxon>
        <taxon>Theropoda</taxon>
        <taxon>Coelurosauria</taxon>
        <taxon>Aves</taxon>
        <taxon>Neognathae</taxon>
        <taxon>Neoaves</taxon>
        <taxon>Charadriiformes</taxon>
        <taxon>Scolopacidae</taxon>
        <taxon>Limosa</taxon>
    </lineage>
</organism>